<evidence type="ECO:0000256" key="10">
    <source>
        <dbReference type="SAM" id="Phobius"/>
    </source>
</evidence>
<dbReference type="GO" id="GO:0005524">
    <property type="term" value="F:ATP binding"/>
    <property type="evidence" value="ECO:0007669"/>
    <property type="project" value="UniProtKB-KW"/>
</dbReference>
<evidence type="ECO:0000256" key="5">
    <source>
        <dbReference type="ARBA" id="ARBA00022777"/>
    </source>
</evidence>
<organism evidence="12 13">
    <name type="scientific">Raineya orbicola</name>
    <dbReference type="NCBI Taxonomy" id="2016530"/>
    <lineage>
        <taxon>Bacteria</taxon>
        <taxon>Pseudomonadati</taxon>
        <taxon>Bacteroidota</taxon>
        <taxon>Cytophagia</taxon>
        <taxon>Cytophagales</taxon>
        <taxon>Raineyaceae</taxon>
        <taxon>Raineya</taxon>
    </lineage>
</organism>
<name>A0A2N3IDA8_9BACT</name>
<dbReference type="InterPro" id="IPR019734">
    <property type="entry name" value="TPR_rpt"/>
</dbReference>
<keyword evidence="3" id="KW-0808">Transferase</keyword>
<dbReference type="OrthoDB" id="9803982at2"/>
<dbReference type="Pfam" id="PF13181">
    <property type="entry name" value="TPR_8"/>
    <property type="match status" value="1"/>
</dbReference>
<keyword evidence="4" id="KW-0547">Nucleotide-binding</keyword>
<dbReference type="PRINTS" id="PR00344">
    <property type="entry name" value="BCTRLSENSOR"/>
</dbReference>
<dbReference type="Pfam" id="PF02518">
    <property type="entry name" value="HATPase_c"/>
    <property type="match status" value="1"/>
</dbReference>
<evidence type="ECO:0000256" key="8">
    <source>
        <dbReference type="PROSITE-ProRule" id="PRU00339"/>
    </source>
</evidence>
<dbReference type="InterPro" id="IPR036890">
    <property type="entry name" value="HATPase_C_sf"/>
</dbReference>
<dbReference type="EC" id="2.7.13.3" evidence="2"/>
<dbReference type="SMART" id="SM00387">
    <property type="entry name" value="HATPase_c"/>
    <property type="match status" value="1"/>
</dbReference>
<keyword evidence="10" id="KW-0472">Membrane</keyword>
<evidence type="ECO:0000256" key="1">
    <source>
        <dbReference type="ARBA" id="ARBA00000085"/>
    </source>
</evidence>
<dbReference type="GO" id="GO:0000156">
    <property type="term" value="F:phosphorelay response regulator activity"/>
    <property type="evidence" value="ECO:0007669"/>
    <property type="project" value="TreeGrafter"/>
</dbReference>
<sequence>MATKGEYKQWLIFALLLLCSTKLFSQDVGIGSEYIHIARKRIDSLQKLLESTRLDTEKVNLLNLISKQYRIVDEFQSYIVATEALEKAEKLQFWKGVAESYINLGFINAEQGLQDLAIEMYEKGAEIAEKNNLAKQQIYCLNGIAVIYWERQKYHEAISIFFKNLALQKKLGLEQDIAVSYNNIGLIYNEFKEPDSALKYLLKAKAIRDKYNLEERSIATLNNLGIAYLQKGKLDTALFYSEQSLKLARKYAQKRRIKEATITLAEIYEAQKDYPNAFKYLMQHKQIRDTIEKIDKSSIIAEEKRKRDLEKREAEISMHRKNDLLQNIIYVLIIVFFVVVAVAAIHRAKRIQRFSETLQQKNDEINFQKTTIELQNSELLALNENLENIVKERTQKLSEANQELETYMYRFAHDLRGPLTTIMGLCLLGKMDTTTENTQNLFDKIHFTLIKMDSLLKKLSQLYQINHHQVMHQRVAIKQFVGEVLEKVRQKWDIEPEQIHFSFQGISDIMTDAFLLEISLENILENALIFSTKKPIIIDFFAEKQKKNYLIRITDQGQGIPQNLQSKVFDMFFRGNENSQGNGLGLYMVKKALEKLKGYIELSSEESQYTRIDLYLPI</sequence>
<dbReference type="PANTHER" id="PTHR42878:SF7">
    <property type="entry name" value="SENSOR HISTIDINE KINASE GLRK"/>
    <property type="match status" value="1"/>
</dbReference>
<dbReference type="InterPro" id="IPR004358">
    <property type="entry name" value="Sig_transdc_His_kin-like_C"/>
</dbReference>
<dbReference type="GO" id="GO:0030295">
    <property type="term" value="F:protein kinase activator activity"/>
    <property type="evidence" value="ECO:0007669"/>
    <property type="project" value="TreeGrafter"/>
</dbReference>
<accession>A0A2N3IDA8</accession>
<keyword evidence="10" id="KW-1133">Transmembrane helix</keyword>
<dbReference type="EMBL" id="NKXO01000026">
    <property type="protein sequence ID" value="PKQ68280.1"/>
    <property type="molecule type" value="Genomic_DNA"/>
</dbReference>
<feature type="coiled-coil region" evidence="9">
    <location>
        <begin position="372"/>
        <end position="403"/>
    </location>
</feature>
<dbReference type="RefSeq" id="WP_101359019.1">
    <property type="nucleotide sequence ID" value="NZ_NKXO01000026.1"/>
</dbReference>
<dbReference type="SUPFAM" id="SSF47384">
    <property type="entry name" value="Homodimeric domain of signal transducing histidine kinase"/>
    <property type="match status" value="1"/>
</dbReference>
<keyword evidence="6" id="KW-0067">ATP-binding</keyword>
<evidence type="ECO:0000256" key="3">
    <source>
        <dbReference type="ARBA" id="ARBA00022679"/>
    </source>
</evidence>
<evidence type="ECO:0000313" key="12">
    <source>
        <dbReference type="EMBL" id="PKQ68280.1"/>
    </source>
</evidence>
<dbReference type="PANTHER" id="PTHR42878">
    <property type="entry name" value="TWO-COMPONENT HISTIDINE KINASE"/>
    <property type="match status" value="1"/>
</dbReference>
<dbReference type="AlphaFoldDB" id="A0A2N3IDA8"/>
<dbReference type="Gene3D" id="3.30.565.10">
    <property type="entry name" value="Histidine kinase-like ATPase, C-terminal domain"/>
    <property type="match status" value="1"/>
</dbReference>
<feature type="repeat" description="TPR" evidence="8">
    <location>
        <begin position="98"/>
        <end position="131"/>
    </location>
</feature>
<dbReference type="Pfam" id="PF13424">
    <property type="entry name" value="TPR_12"/>
    <property type="match status" value="2"/>
</dbReference>
<evidence type="ECO:0000256" key="4">
    <source>
        <dbReference type="ARBA" id="ARBA00022741"/>
    </source>
</evidence>
<proteinExistence type="predicted"/>
<dbReference type="InterPro" id="IPR036097">
    <property type="entry name" value="HisK_dim/P_sf"/>
</dbReference>
<keyword evidence="13" id="KW-1185">Reference proteome</keyword>
<keyword evidence="9" id="KW-0175">Coiled coil</keyword>
<dbReference type="Gene3D" id="1.10.287.130">
    <property type="match status" value="1"/>
</dbReference>
<keyword evidence="10" id="KW-0812">Transmembrane</keyword>
<dbReference type="GO" id="GO:0000155">
    <property type="term" value="F:phosphorelay sensor kinase activity"/>
    <property type="evidence" value="ECO:0007669"/>
    <property type="project" value="InterPro"/>
</dbReference>
<dbReference type="Proteomes" id="UP000233387">
    <property type="component" value="Unassembled WGS sequence"/>
</dbReference>
<comment type="caution">
    <text evidence="12">The sequence shown here is derived from an EMBL/GenBank/DDBJ whole genome shotgun (WGS) entry which is preliminary data.</text>
</comment>
<dbReference type="InterPro" id="IPR011990">
    <property type="entry name" value="TPR-like_helical_dom_sf"/>
</dbReference>
<evidence type="ECO:0000256" key="6">
    <source>
        <dbReference type="ARBA" id="ARBA00022840"/>
    </source>
</evidence>
<dbReference type="InterPro" id="IPR005467">
    <property type="entry name" value="His_kinase_dom"/>
</dbReference>
<comment type="catalytic activity">
    <reaction evidence="1">
        <text>ATP + protein L-histidine = ADP + protein N-phospho-L-histidine.</text>
        <dbReference type="EC" id="2.7.13.3"/>
    </reaction>
</comment>
<dbReference type="SUPFAM" id="SSF55874">
    <property type="entry name" value="ATPase domain of HSP90 chaperone/DNA topoisomerase II/histidine kinase"/>
    <property type="match status" value="1"/>
</dbReference>
<dbReference type="SMART" id="SM00028">
    <property type="entry name" value="TPR"/>
    <property type="match status" value="5"/>
</dbReference>
<evidence type="ECO:0000313" key="13">
    <source>
        <dbReference type="Proteomes" id="UP000233387"/>
    </source>
</evidence>
<evidence type="ECO:0000259" key="11">
    <source>
        <dbReference type="PROSITE" id="PS50109"/>
    </source>
</evidence>
<dbReference type="Gene3D" id="1.25.40.10">
    <property type="entry name" value="Tetratricopeptide repeat domain"/>
    <property type="match status" value="2"/>
</dbReference>
<protein>
    <recommendedName>
        <fullName evidence="2">histidine kinase</fullName>
        <ecNumber evidence="2">2.7.13.3</ecNumber>
    </recommendedName>
</protein>
<feature type="domain" description="Histidine kinase" evidence="11">
    <location>
        <begin position="410"/>
        <end position="618"/>
    </location>
</feature>
<reference evidence="12 13" key="1">
    <citation type="submission" date="2017-06" db="EMBL/GenBank/DDBJ databases">
        <title>Raineya orbicola gen. nov., sp. nov. a slightly thermophilic bacterium of the phylum Bacteroidetes and the description of Raineyaceae fam. nov.</title>
        <authorList>
            <person name="Albuquerque L."/>
            <person name="Polonia A.R.M."/>
            <person name="Barroso C."/>
            <person name="Froufe H.J.C."/>
            <person name="Lage O."/>
            <person name="Lobo-Da-Cunha A."/>
            <person name="Egas C."/>
            <person name="Da Costa M.S."/>
        </authorList>
    </citation>
    <scope>NUCLEOTIDE SEQUENCE [LARGE SCALE GENOMIC DNA]</scope>
    <source>
        <strain evidence="12 13">SPSPC-11</strain>
    </source>
</reference>
<keyword evidence="8" id="KW-0802">TPR repeat</keyword>
<evidence type="ECO:0000256" key="9">
    <source>
        <dbReference type="SAM" id="Coils"/>
    </source>
</evidence>
<keyword evidence="7" id="KW-0902">Two-component regulatory system</keyword>
<dbReference type="InterPro" id="IPR050351">
    <property type="entry name" value="BphY/WalK/GraS-like"/>
</dbReference>
<feature type="transmembrane region" description="Helical" evidence="10">
    <location>
        <begin position="328"/>
        <end position="345"/>
    </location>
</feature>
<keyword evidence="5 12" id="KW-0418">Kinase</keyword>
<dbReference type="PROSITE" id="PS50109">
    <property type="entry name" value="HIS_KIN"/>
    <property type="match status" value="1"/>
</dbReference>
<gene>
    <name evidence="12" type="ORF">Rain11_1748</name>
</gene>
<feature type="repeat" description="TPR" evidence="8">
    <location>
        <begin position="218"/>
        <end position="251"/>
    </location>
</feature>
<dbReference type="InterPro" id="IPR003594">
    <property type="entry name" value="HATPase_dom"/>
</dbReference>
<evidence type="ECO:0000256" key="7">
    <source>
        <dbReference type="ARBA" id="ARBA00023012"/>
    </source>
</evidence>
<evidence type="ECO:0000256" key="2">
    <source>
        <dbReference type="ARBA" id="ARBA00012438"/>
    </source>
</evidence>
<dbReference type="PROSITE" id="PS50005">
    <property type="entry name" value="TPR"/>
    <property type="match status" value="2"/>
</dbReference>
<dbReference type="SUPFAM" id="SSF48452">
    <property type="entry name" value="TPR-like"/>
    <property type="match status" value="1"/>
</dbReference>
<dbReference type="GO" id="GO:0007234">
    <property type="term" value="P:osmosensory signaling via phosphorelay pathway"/>
    <property type="evidence" value="ECO:0007669"/>
    <property type="project" value="TreeGrafter"/>
</dbReference>